<evidence type="ECO:0000313" key="9">
    <source>
        <dbReference type="EMBL" id="MTD12561.1"/>
    </source>
</evidence>
<accession>A0A7K1FEN5</accession>
<dbReference type="SUPFAM" id="SSF161098">
    <property type="entry name" value="MetI-like"/>
    <property type="match status" value="1"/>
</dbReference>
<keyword evidence="5 7" id="KW-1133">Transmembrane helix</keyword>
<feature type="transmembrane region" description="Helical" evidence="7">
    <location>
        <begin position="27"/>
        <end position="47"/>
    </location>
</feature>
<dbReference type="InterPro" id="IPR035906">
    <property type="entry name" value="MetI-like_sf"/>
</dbReference>
<dbReference type="AlphaFoldDB" id="A0A7K1FEN5"/>
<keyword evidence="10" id="KW-1185">Reference proteome</keyword>
<evidence type="ECO:0000256" key="3">
    <source>
        <dbReference type="ARBA" id="ARBA00022475"/>
    </source>
</evidence>
<evidence type="ECO:0000256" key="6">
    <source>
        <dbReference type="ARBA" id="ARBA00023136"/>
    </source>
</evidence>
<gene>
    <name evidence="9" type="ORF">GIS00_01200</name>
</gene>
<comment type="subcellular location">
    <subcellularLocation>
        <location evidence="1 7">Cell membrane</location>
        <topology evidence="1 7">Multi-pass membrane protein</topology>
    </subcellularLocation>
</comment>
<organism evidence="9 10">
    <name type="scientific">Nakamurella alba</name>
    <dbReference type="NCBI Taxonomy" id="2665158"/>
    <lineage>
        <taxon>Bacteria</taxon>
        <taxon>Bacillati</taxon>
        <taxon>Actinomycetota</taxon>
        <taxon>Actinomycetes</taxon>
        <taxon>Nakamurellales</taxon>
        <taxon>Nakamurellaceae</taxon>
        <taxon>Nakamurella</taxon>
    </lineage>
</organism>
<proteinExistence type="inferred from homology"/>
<dbReference type="PANTHER" id="PTHR30151:SF20">
    <property type="entry name" value="ABC TRANSPORTER PERMEASE PROTEIN HI_0355-RELATED"/>
    <property type="match status" value="1"/>
</dbReference>
<dbReference type="InterPro" id="IPR000515">
    <property type="entry name" value="MetI-like"/>
</dbReference>
<evidence type="ECO:0000256" key="7">
    <source>
        <dbReference type="RuleBase" id="RU363032"/>
    </source>
</evidence>
<dbReference type="PANTHER" id="PTHR30151">
    <property type="entry name" value="ALKANE SULFONATE ABC TRANSPORTER-RELATED, MEMBRANE SUBUNIT"/>
    <property type="match status" value="1"/>
</dbReference>
<dbReference type="PROSITE" id="PS50928">
    <property type="entry name" value="ABC_TM1"/>
    <property type="match status" value="1"/>
</dbReference>
<sequence>MTVLQTDDRRATATASRRRAGHRRGRLKVALWQLLFILVLIGIWQLAATFEWGRKVLVRSPKDVVEAFGTMSSSGELWSNYGASLQAALIALVLAIVIGAPVGLFIGSFPMVSRVFNPILNAVNATPRIALAPVFIVIFGINSTAKVALAFSLAVFVMIINAQAGMVAADQEAVRMLTVMGARKSEVLYKVILPAAVPSLVAGARLTVIFSLLGVISAELIAARDGLGQVITRASGSFDMAKVYAILILLVVTAAVLNALGNVAERRLLRWQPPRVS</sequence>
<keyword evidence="2 7" id="KW-0813">Transport</keyword>
<evidence type="ECO:0000256" key="4">
    <source>
        <dbReference type="ARBA" id="ARBA00022692"/>
    </source>
</evidence>
<feature type="transmembrane region" description="Helical" evidence="7">
    <location>
        <begin position="243"/>
        <end position="261"/>
    </location>
</feature>
<dbReference type="Pfam" id="PF00528">
    <property type="entry name" value="BPD_transp_1"/>
    <property type="match status" value="1"/>
</dbReference>
<dbReference type="RefSeq" id="WP_154766605.1">
    <property type="nucleotide sequence ID" value="NZ_WLYK01000001.1"/>
</dbReference>
<evidence type="ECO:0000256" key="2">
    <source>
        <dbReference type="ARBA" id="ARBA00022448"/>
    </source>
</evidence>
<evidence type="ECO:0000259" key="8">
    <source>
        <dbReference type="PROSITE" id="PS50928"/>
    </source>
</evidence>
<evidence type="ECO:0000313" key="10">
    <source>
        <dbReference type="Proteomes" id="UP000460221"/>
    </source>
</evidence>
<keyword evidence="3" id="KW-1003">Cell membrane</keyword>
<evidence type="ECO:0000256" key="1">
    <source>
        <dbReference type="ARBA" id="ARBA00004651"/>
    </source>
</evidence>
<comment type="caution">
    <text evidence="9">The sequence shown here is derived from an EMBL/GenBank/DDBJ whole genome shotgun (WGS) entry which is preliminary data.</text>
</comment>
<evidence type="ECO:0000256" key="5">
    <source>
        <dbReference type="ARBA" id="ARBA00022989"/>
    </source>
</evidence>
<dbReference type="GO" id="GO:0005886">
    <property type="term" value="C:plasma membrane"/>
    <property type="evidence" value="ECO:0007669"/>
    <property type="project" value="UniProtKB-SubCell"/>
</dbReference>
<feature type="transmembrane region" description="Helical" evidence="7">
    <location>
        <begin position="191"/>
        <end position="223"/>
    </location>
</feature>
<dbReference type="CDD" id="cd06261">
    <property type="entry name" value="TM_PBP2"/>
    <property type="match status" value="1"/>
</dbReference>
<keyword evidence="6 7" id="KW-0472">Membrane</keyword>
<comment type="similarity">
    <text evidence="7">Belongs to the binding-protein-dependent transport system permease family.</text>
</comment>
<dbReference type="Proteomes" id="UP000460221">
    <property type="component" value="Unassembled WGS sequence"/>
</dbReference>
<feature type="transmembrane region" description="Helical" evidence="7">
    <location>
        <begin position="87"/>
        <end position="107"/>
    </location>
</feature>
<keyword evidence="4 7" id="KW-0812">Transmembrane</keyword>
<feature type="transmembrane region" description="Helical" evidence="7">
    <location>
        <begin position="119"/>
        <end position="141"/>
    </location>
</feature>
<protein>
    <submittedName>
        <fullName evidence="9">ABC transporter permease subunit</fullName>
    </submittedName>
</protein>
<feature type="transmembrane region" description="Helical" evidence="7">
    <location>
        <begin position="147"/>
        <end position="170"/>
    </location>
</feature>
<dbReference type="Gene3D" id="1.10.3720.10">
    <property type="entry name" value="MetI-like"/>
    <property type="match status" value="1"/>
</dbReference>
<name>A0A7K1FEN5_9ACTN</name>
<feature type="domain" description="ABC transmembrane type-1" evidence="8">
    <location>
        <begin position="81"/>
        <end position="261"/>
    </location>
</feature>
<dbReference type="GO" id="GO:0055085">
    <property type="term" value="P:transmembrane transport"/>
    <property type="evidence" value="ECO:0007669"/>
    <property type="project" value="InterPro"/>
</dbReference>
<dbReference type="EMBL" id="WLYK01000001">
    <property type="protein sequence ID" value="MTD12561.1"/>
    <property type="molecule type" value="Genomic_DNA"/>
</dbReference>
<reference evidence="9 10" key="1">
    <citation type="submission" date="2019-11" db="EMBL/GenBank/DDBJ databases">
        <authorList>
            <person name="Jiang L.-Q."/>
        </authorList>
    </citation>
    <scope>NUCLEOTIDE SEQUENCE [LARGE SCALE GENOMIC DNA]</scope>
    <source>
        <strain evidence="9 10">YIM 132087</strain>
    </source>
</reference>